<dbReference type="FunFam" id="1.10.510.10:FF:000021">
    <property type="entry name" value="Serine/threonine protein kinase"/>
    <property type="match status" value="1"/>
</dbReference>
<dbReference type="InterPro" id="IPR000719">
    <property type="entry name" value="Prot_kinase_dom"/>
</dbReference>
<dbReference type="PANTHER" id="PTHR43289">
    <property type="entry name" value="MITOGEN-ACTIVATED PROTEIN KINASE KINASE KINASE 20-RELATED"/>
    <property type="match status" value="1"/>
</dbReference>
<evidence type="ECO:0000256" key="1">
    <source>
        <dbReference type="ARBA" id="ARBA00012513"/>
    </source>
</evidence>
<dbReference type="PROSITE" id="PS00108">
    <property type="entry name" value="PROTEIN_KINASE_ST"/>
    <property type="match status" value="1"/>
</dbReference>
<evidence type="ECO:0000313" key="11">
    <source>
        <dbReference type="Proteomes" id="UP000001887"/>
    </source>
</evidence>
<dbReference type="GO" id="GO:0005524">
    <property type="term" value="F:ATP binding"/>
    <property type="evidence" value="ECO:0007669"/>
    <property type="project" value="UniProtKB-UniRule"/>
</dbReference>
<evidence type="ECO:0000259" key="9">
    <source>
        <dbReference type="PROSITE" id="PS50011"/>
    </source>
</evidence>
<keyword evidence="6 7" id="KW-0067">ATP-binding</keyword>
<feature type="transmembrane region" description="Helical" evidence="8">
    <location>
        <begin position="337"/>
        <end position="358"/>
    </location>
</feature>
<evidence type="ECO:0000256" key="5">
    <source>
        <dbReference type="ARBA" id="ARBA00022777"/>
    </source>
</evidence>
<dbReference type="EC" id="2.7.11.1" evidence="1"/>
<keyword evidence="8" id="KW-1133">Transmembrane helix</keyword>
<keyword evidence="2 10" id="KW-0723">Serine/threonine-protein kinase</keyword>
<dbReference type="SMART" id="SM00220">
    <property type="entry name" value="S_TKc"/>
    <property type="match status" value="1"/>
</dbReference>
<keyword evidence="5 10" id="KW-0418">Kinase</keyword>
<feature type="binding site" evidence="7">
    <location>
        <position position="52"/>
    </location>
    <ligand>
        <name>ATP</name>
        <dbReference type="ChEBI" id="CHEBI:30616"/>
    </ligand>
</feature>
<evidence type="ECO:0000256" key="4">
    <source>
        <dbReference type="ARBA" id="ARBA00022741"/>
    </source>
</evidence>
<accession>D2R1G6</accession>
<evidence type="ECO:0000256" key="3">
    <source>
        <dbReference type="ARBA" id="ARBA00022679"/>
    </source>
</evidence>
<evidence type="ECO:0000313" key="10">
    <source>
        <dbReference type="EMBL" id="ADB14951.1"/>
    </source>
</evidence>
<dbReference type="STRING" id="530564.Psta_0255"/>
<dbReference type="Gene3D" id="3.30.200.20">
    <property type="entry name" value="Phosphorylase Kinase, domain 1"/>
    <property type="match status" value="1"/>
</dbReference>
<keyword evidence="3" id="KW-0808">Transferase</keyword>
<dbReference type="HOGENOM" id="CLU_000288_63_44_0"/>
<name>D2R1G6_PIRSD</name>
<dbReference type="Proteomes" id="UP000001887">
    <property type="component" value="Chromosome"/>
</dbReference>
<evidence type="ECO:0000256" key="6">
    <source>
        <dbReference type="ARBA" id="ARBA00022840"/>
    </source>
</evidence>
<dbReference type="CDD" id="cd14014">
    <property type="entry name" value="STKc_PknB_like"/>
    <property type="match status" value="1"/>
</dbReference>
<gene>
    <name evidence="10" type="ordered locus">Psta_0255</name>
</gene>
<dbReference type="InterPro" id="IPR011009">
    <property type="entry name" value="Kinase-like_dom_sf"/>
</dbReference>
<dbReference type="InterPro" id="IPR008271">
    <property type="entry name" value="Ser/Thr_kinase_AS"/>
</dbReference>
<dbReference type="PROSITE" id="PS00107">
    <property type="entry name" value="PROTEIN_KINASE_ATP"/>
    <property type="match status" value="1"/>
</dbReference>
<dbReference type="eggNOG" id="COG0515">
    <property type="taxonomic scope" value="Bacteria"/>
</dbReference>
<dbReference type="PANTHER" id="PTHR43289:SF6">
    <property type="entry name" value="SERINE_THREONINE-PROTEIN KINASE NEKL-3"/>
    <property type="match status" value="1"/>
</dbReference>
<feature type="domain" description="Protein kinase" evidence="9">
    <location>
        <begin position="23"/>
        <end position="286"/>
    </location>
</feature>
<dbReference type="OrthoDB" id="6111975at2"/>
<dbReference type="EMBL" id="CP001848">
    <property type="protein sequence ID" value="ADB14951.1"/>
    <property type="molecule type" value="Genomic_DNA"/>
</dbReference>
<proteinExistence type="predicted"/>
<dbReference type="Pfam" id="PF00069">
    <property type="entry name" value="Pkinase"/>
    <property type="match status" value="1"/>
</dbReference>
<evidence type="ECO:0000256" key="2">
    <source>
        <dbReference type="ARBA" id="ARBA00022527"/>
    </source>
</evidence>
<dbReference type="SUPFAM" id="SSF56112">
    <property type="entry name" value="Protein kinase-like (PK-like)"/>
    <property type="match status" value="1"/>
</dbReference>
<evidence type="ECO:0000256" key="8">
    <source>
        <dbReference type="SAM" id="Phobius"/>
    </source>
</evidence>
<dbReference type="AlphaFoldDB" id="D2R1G6"/>
<sequence>MSHPNPTQPTTEADLSGRKLGDYQLLRRLGRGGMAEVYLAQQLSLRRQVAFKVLRRTLAVDSTYVRRFHHEAQAAAGLVHANIVQIHEVGCIDGVHYIAQEYVAGQNLKQYLARHGSGLTAPIVVSILRQVAAALQRAAEQNITHRDIKPENIMLSGSGEVKVADFGLARVARDGAQMDLTQVGITMGTPLYMSPEQVEGKGVDPRSDLYSLGVTCYHMLAGRPPFDGETALAIAVQHLKNEPKRLEAIRPDLPEGLCRVVHKMLEKRPDARYQKPAELIRDLRMLRIEGTDDDWQSSLPADAAAEIQAMSSSRMAATQQLQQVVASSGESSFKLPLVVLLLAVILAFPIGGAAAFIFREDPLLAFDRKELPQIKRMQTVEQQWYFATIATSNVEQAWKAVARYFPPQENPTNLRYSRLAAKGLAMWHLSQGRAKEALPLFHELSLVEETAGQFHLSGLAGKAICYDRLNKPDEAQQILAEIMPRVREILDGTLRADIDRLTEKYRQQSQGAQ</sequence>
<dbReference type="Gene3D" id="1.10.510.10">
    <property type="entry name" value="Transferase(Phosphotransferase) domain 1"/>
    <property type="match status" value="1"/>
</dbReference>
<dbReference type="InterPro" id="IPR017441">
    <property type="entry name" value="Protein_kinase_ATP_BS"/>
</dbReference>
<evidence type="ECO:0000256" key="7">
    <source>
        <dbReference type="PROSITE-ProRule" id="PRU10141"/>
    </source>
</evidence>
<keyword evidence="4 7" id="KW-0547">Nucleotide-binding</keyword>
<protein>
    <recommendedName>
        <fullName evidence="1">non-specific serine/threonine protein kinase</fullName>
        <ecNumber evidence="1">2.7.11.1</ecNumber>
    </recommendedName>
</protein>
<dbReference type="GO" id="GO:0004674">
    <property type="term" value="F:protein serine/threonine kinase activity"/>
    <property type="evidence" value="ECO:0007669"/>
    <property type="project" value="UniProtKB-KW"/>
</dbReference>
<dbReference type="KEGG" id="psl:Psta_0255"/>
<keyword evidence="8" id="KW-0812">Transmembrane</keyword>
<keyword evidence="8" id="KW-0472">Membrane</keyword>
<keyword evidence="11" id="KW-1185">Reference proteome</keyword>
<reference evidence="10 11" key="1">
    <citation type="journal article" date="2009" name="Stand. Genomic Sci.">
        <title>Complete genome sequence of Pirellula staleyi type strain (ATCC 27377).</title>
        <authorList>
            <person name="Clum A."/>
            <person name="Tindall B.J."/>
            <person name="Sikorski J."/>
            <person name="Ivanova N."/>
            <person name="Mavrommatis K."/>
            <person name="Lucas S."/>
            <person name="Glavina del Rio T."/>
            <person name="Nolan M."/>
            <person name="Chen F."/>
            <person name="Tice H."/>
            <person name="Pitluck S."/>
            <person name="Cheng J.F."/>
            <person name="Chertkov O."/>
            <person name="Brettin T."/>
            <person name="Han C."/>
            <person name="Detter J.C."/>
            <person name="Kuske C."/>
            <person name="Bruce D."/>
            <person name="Goodwin L."/>
            <person name="Ovchinikova G."/>
            <person name="Pati A."/>
            <person name="Mikhailova N."/>
            <person name="Chen A."/>
            <person name="Palaniappan K."/>
            <person name="Land M."/>
            <person name="Hauser L."/>
            <person name="Chang Y.J."/>
            <person name="Jeffries C.D."/>
            <person name="Chain P."/>
            <person name="Rohde M."/>
            <person name="Goker M."/>
            <person name="Bristow J."/>
            <person name="Eisen J.A."/>
            <person name="Markowitz V."/>
            <person name="Hugenholtz P."/>
            <person name="Kyrpides N.C."/>
            <person name="Klenk H.P."/>
            <person name="Lapidus A."/>
        </authorList>
    </citation>
    <scope>NUCLEOTIDE SEQUENCE [LARGE SCALE GENOMIC DNA]</scope>
    <source>
        <strain evidence="11">ATCC 27377 / DSM 6068 / ICPB 4128</strain>
    </source>
</reference>
<dbReference type="PROSITE" id="PS50011">
    <property type="entry name" value="PROTEIN_KINASE_DOM"/>
    <property type="match status" value="1"/>
</dbReference>
<organism evidence="10 11">
    <name type="scientific">Pirellula staleyi (strain ATCC 27377 / DSM 6068 / ICPB 4128)</name>
    <name type="common">Pirella staleyi</name>
    <dbReference type="NCBI Taxonomy" id="530564"/>
    <lineage>
        <taxon>Bacteria</taxon>
        <taxon>Pseudomonadati</taxon>
        <taxon>Planctomycetota</taxon>
        <taxon>Planctomycetia</taxon>
        <taxon>Pirellulales</taxon>
        <taxon>Pirellulaceae</taxon>
        <taxon>Pirellula</taxon>
    </lineage>
</organism>